<evidence type="ECO:0000313" key="7">
    <source>
        <dbReference type="EMBL" id="SBW01210.1"/>
    </source>
</evidence>
<feature type="transmembrane region" description="Helical" evidence="6">
    <location>
        <begin position="259"/>
        <end position="278"/>
    </location>
</feature>
<evidence type="ECO:0000256" key="2">
    <source>
        <dbReference type="ARBA" id="ARBA00022475"/>
    </source>
</evidence>
<dbReference type="InterPro" id="IPR044550">
    <property type="entry name" value="WzxE"/>
</dbReference>
<dbReference type="Pfam" id="PF13440">
    <property type="entry name" value="Polysacc_synt_3"/>
    <property type="match status" value="1"/>
</dbReference>
<feature type="transmembrane region" description="Helical" evidence="6">
    <location>
        <begin position="96"/>
        <end position="119"/>
    </location>
</feature>
<comment type="subcellular location">
    <subcellularLocation>
        <location evidence="1">Cell membrane</location>
        <topology evidence="1">Multi-pass membrane protein</topology>
    </subcellularLocation>
</comment>
<gene>
    <name evidence="7" type="ORF">KL86DYS1_20398</name>
</gene>
<dbReference type="EMBL" id="FLUM01000002">
    <property type="protein sequence ID" value="SBW01210.1"/>
    <property type="molecule type" value="Genomic_DNA"/>
</dbReference>
<organism evidence="7">
    <name type="scientific">uncultured Dysgonomonas sp</name>
    <dbReference type="NCBI Taxonomy" id="206096"/>
    <lineage>
        <taxon>Bacteria</taxon>
        <taxon>Pseudomonadati</taxon>
        <taxon>Bacteroidota</taxon>
        <taxon>Bacteroidia</taxon>
        <taxon>Bacteroidales</taxon>
        <taxon>Dysgonomonadaceae</taxon>
        <taxon>Dysgonomonas</taxon>
        <taxon>environmental samples</taxon>
    </lineage>
</organism>
<feature type="transmembrane region" description="Helical" evidence="6">
    <location>
        <begin position="346"/>
        <end position="366"/>
    </location>
</feature>
<feature type="transmembrane region" description="Helical" evidence="6">
    <location>
        <begin position="308"/>
        <end position="334"/>
    </location>
</feature>
<dbReference type="PANTHER" id="PTHR30250:SF11">
    <property type="entry name" value="O-ANTIGEN TRANSPORTER-RELATED"/>
    <property type="match status" value="1"/>
</dbReference>
<protein>
    <recommendedName>
        <fullName evidence="8">Polysaccharide biosynthesis protein C-terminal domain-containing protein</fullName>
    </recommendedName>
</protein>
<evidence type="ECO:0008006" key="8">
    <source>
        <dbReference type="Google" id="ProtNLM"/>
    </source>
</evidence>
<name>A0A212JP89_9BACT</name>
<dbReference type="GO" id="GO:0009246">
    <property type="term" value="P:enterobacterial common antigen biosynthetic process"/>
    <property type="evidence" value="ECO:0007669"/>
    <property type="project" value="InterPro"/>
</dbReference>
<feature type="transmembrane region" description="Helical" evidence="6">
    <location>
        <begin position="12"/>
        <end position="30"/>
    </location>
</feature>
<keyword evidence="3 6" id="KW-0812">Transmembrane</keyword>
<dbReference type="AlphaFoldDB" id="A0A212JP89"/>
<dbReference type="CDD" id="cd13125">
    <property type="entry name" value="MATE_like_10"/>
    <property type="match status" value="1"/>
</dbReference>
<proteinExistence type="predicted"/>
<feature type="transmembrane region" description="Helical" evidence="6">
    <location>
        <begin position="225"/>
        <end position="247"/>
    </location>
</feature>
<dbReference type="PANTHER" id="PTHR30250">
    <property type="entry name" value="PST FAMILY PREDICTED COLANIC ACID TRANSPORTER"/>
    <property type="match status" value="1"/>
</dbReference>
<dbReference type="InterPro" id="IPR050833">
    <property type="entry name" value="Poly_Biosynth_Transport"/>
</dbReference>
<reference evidence="7" key="1">
    <citation type="submission" date="2016-04" db="EMBL/GenBank/DDBJ databases">
        <authorList>
            <person name="Evans L.H."/>
            <person name="Alamgir A."/>
            <person name="Owens N."/>
            <person name="Weber N.D."/>
            <person name="Virtaneva K."/>
            <person name="Barbian K."/>
            <person name="Babar A."/>
            <person name="Rosenke K."/>
        </authorList>
    </citation>
    <scope>NUCLEOTIDE SEQUENCE</scope>
    <source>
        <strain evidence="7">86-1</strain>
    </source>
</reference>
<evidence type="ECO:0000256" key="1">
    <source>
        <dbReference type="ARBA" id="ARBA00004651"/>
    </source>
</evidence>
<evidence type="ECO:0000256" key="4">
    <source>
        <dbReference type="ARBA" id="ARBA00022989"/>
    </source>
</evidence>
<sequence>MEKRNSSYNQILKSTSIFGGSQILIILIGVIRNKMIAVLLGPVGVGIIGIYNSVIEMIRSAGGLGMDTTGVKEIAEAESSRDEEVLYKTVTRFNKWFKVMALCGALACLIFSYPISIWAFEDSRFTLYIACLSVCVFLAILTMGRSSILQGMRRIPEMAKSAFLGSFFGLLISVPVYLLFGLDGILPAFVFSSLFLFLCVEFYYRKLHLKKSDISNKEAFQSGLNTLKLGLFIVVAGFIGTASMFLVRTFVSRSIDIDAAGLFQSAWVITNVYLSLILRSMGSDFFPRLSAIAGEGEKVKKLVNEQSYIILVVASPIIVGMLLFAGFALSVLYSSEFGHADAVLRWQVLGTFFKVLCWPVAFIMLAKNKGAAFLATEIIFYLVYLLSGYLLFPKYGLEATGLGYLIAYIVYLPVVFLVGKTISGFTWDSNIIKMAVINMLFIGIAFYIAQYYAGEYGLLLGTGILVISLIYAYIKLKKVFSIAELRDWFGKK</sequence>
<feature type="transmembrane region" description="Helical" evidence="6">
    <location>
        <begin position="431"/>
        <end position="450"/>
    </location>
</feature>
<dbReference type="GO" id="GO:0005886">
    <property type="term" value="C:plasma membrane"/>
    <property type="evidence" value="ECO:0007669"/>
    <property type="project" value="UniProtKB-SubCell"/>
</dbReference>
<feature type="transmembrane region" description="Helical" evidence="6">
    <location>
        <begin position="162"/>
        <end position="180"/>
    </location>
</feature>
<feature type="transmembrane region" description="Helical" evidence="6">
    <location>
        <begin position="456"/>
        <end position="474"/>
    </location>
</feature>
<feature type="transmembrane region" description="Helical" evidence="6">
    <location>
        <begin position="378"/>
        <end position="395"/>
    </location>
</feature>
<accession>A0A212JP89</accession>
<feature type="transmembrane region" description="Helical" evidence="6">
    <location>
        <begin position="186"/>
        <end position="204"/>
    </location>
</feature>
<evidence type="ECO:0000256" key="5">
    <source>
        <dbReference type="ARBA" id="ARBA00023136"/>
    </source>
</evidence>
<keyword evidence="4 6" id="KW-1133">Transmembrane helix</keyword>
<evidence type="ECO:0000256" key="3">
    <source>
        <dbReference type="ARBA" id="ARBA00022692"/>
    </source>
</evidence>
<evidence type="ECO:0000256" key="6">
    <source>
        <dbReference type="SAM" id="Phobius"/>
    </source>
</evidence>
<feature type="transmembrane region" description="Helical" evidence="6">
    <location>
        <begin position="36"/>
        <end position="54"/>
    </location>
</feature>
<dbReference type="RefSeq" id="WP_296941642.1">
    <property type="nucleotide sequence ID" value="NZ_LT599032.1"/>
</dbReference>
<feature type="transmembrane region" description="Helical" evidence="6">
    <location>
        <begin position="125"/>
        <end position="141"/>
    </location>
</feature>
<keyword evidence="5 6" id="KW-0472">Membrane</keyword>
<keyword evidence="2" id="KW-1003">Cell membrane</keyword>
<feature type="transmembrane region" description="Helical" evidence="6">
    <location>
        <begin position="401"/>
        <end position="419"/>
    </location>
</feature>